<evidence type="ECO:0000313" key="2">
    <source>
        <dbReference type="Proteomes" id="UP000228531"/>
    </source>
</evidence>
<evidence type="ECO:0000313" key="1">
    <source>
        <dbReference type="EMBL" id="PJI85004.1"/>
    </source>
</evidence>
<name>A0A2M8W256_9RHOB</name>
<organism evidence="1 2">
    <name type="scientific">Yoonia maricola</name>
    <dbReference type="NCBI Taxonomy" id="420999"/>
    <lineage>
        <taxon>Bacteria</taxon>
        <taxon>Pseudomonadati</taxon>
        <taxon>Pseudomonadota</taxon>
        <taxon>Alphaproteobacteria</taxon>
        <taxon>Rhodobacterales</taxon>
        <taxon>Paracoccaceae</taxon>
        <taxon>Yoonia</taxon>
    </lineage>
</organism>
<keyword evidence="2" id="KW-1185">Reference proteome</keyword>
<accession>A0A2M8W256</accession>
<comment type="caution">
    <text evidence="1">The sequence shown here is derived from an EMBL/GenBank/DDBJ whole genome shotgun (WGS) entry which is preliminary data.</text>
</comment>
<sequence length="79" mass="8766">MVISGELPLANHLRQNPAYRPSAHNNLVCQKVWFAGLSAISLRLRQSPVFRVGWLVHDNNLSGQGTFYAFCVGQPDIMG</sequence>
<dbReference type="Proteomes" id="UP000228531">
    <property type="component" value="Unassembled WGS sequence"/>
</dbReference>
<proteinExistence type="predicted"/>
<dbReference type="AlphaFoldDB" id="A0A2M8W256"/>
<protein>
    <submittedName>
        <fullName evidence="1">Uncharacterized protein</fullName>
    </submittedName>
</protein>
<gene>
    <name evidence="1" type="ORF">BC777_2999</name>
</gene>
<dbReference type="EMBL" id="PGTY01000003">
    <property type="protein sequence ID" value="PJI85004.1"/>
    <property type="molecule type" value="Genomic_DNA"/>
</dbReference>
<reference evidence="1 2" key="1">
    <citation type="submission" date="2017-11" db="EMBL/GenBank/DDBJ databases">
        <title>Genomic Encyclopedia of Archaeal and Bacterial Type Strains, Phase II (KMG-II): From Individual Species to Whole Genera.</title>
        <authorList>
            <person name="Goeker M."/>
        </authorList>
    </citation>
    <scope>NUCLEOTIDE SEQUENCE [LARGE SCALE GENOMIC DNA]</scope>
    <source>
        <strain evidence="1 2">DSM 29128</strain>
    </source>
</reference>